<dbReference type="STRING" id="1619308.B5808_18050"/>
<dbReference type="AlphaFoldDB" id="A0A1X9LNX0"/>
<reference evidence="6 7" key="1">
    <citation type="submission" date="2017-04" db="EMBL/GenBank/DDBJ databases">
        <authorList>
            <person name="Afonso C.L."/>
            <person name="Miller P.J."/>
            <person name="Scott M.A."/>
            <person name="Spackman E."/>
            <person name="Goraichik I."/>
            <person name="Dimitrov K.M."/>
            <person name="Suarez D.L."/>
            <person name="Swayne D.E."/>
        </authorList>
    </citation>
    <scope>NUCLEOTIDE SEQUENCE [LARGE SCALE GENOMIC DNA]</scope>
    <source>
        <strain evidence="7">XA(T)</strain>
    </source>
</reference>
<dbReference type="GO" id="GO:0005886">
    <property type="term" value="C:plasma membrane"/>
    <property type="evidence" value="ECO:0007669"/>
    <property type="project" value="UniProtKB-SubCell"/>
</dbReference>
<keyword evidence="2" id="KW-1003">Cell membrane</keyword>
<dbReference type="InterPro" id="IPR001851">
    <property type="entry name" value="ABC_transp_permease"/>
</dbReference>
<dbReference type="Pfam" id="PF02653">
    <property type="entry name" value="BPD_transp_2"/>
    <property type="match status" value="1"/>
</dbReference>
<keyword evidence="5" id="KW-0472">Membrane</keyword>
<keyword evidence="7" id="KW-1185">Reference proteome</keyword>
<protein>
    <submittedName>
        <fullName evidence="6">Uncharacterized protein</fullName>
    </submittedName>
</protein>
<dbReference type="KEGG" id="cphy:B5808_18050"/>
<comment type="subcellular location">
    <subcellularLocation>
        <location evidence="1">Cell membrane</location>
        <topology evidence="1">Multi-pass membrane protein</topology>
    </subcellularLocation>
</comment>
<evidence type="ECO:0000313" key="7">
    <source>
        <dbReference type="Proteomes" id="UP000192775"/>
    </source>
</evidence>
<dbReference type="CDD" id="cd06580">
    <property type="entry name" value="TM_PBP1_transp_TpRbsC_like"/>
    <property type="match status" value="1"/>
</dbReference>
<gene>
    <name evidence="6" type="ORF">B5808_18050</name>
</gene>
<evidence type="ECO:0000256" key="5">
    <source>
        <dbReference type="ARBA" id="ARBA00023136"/>
    </source>
</evidence>
<organism evidence="6 7">
    <name type="scientific">Cnuibacter physcomitrellae</name>
    <dbReference type="NCBI Taxonomy" id="1619308"/>
    <lineage>
        <taxon>Bacteria</taxon>
        <taxon>Bacillati</taxon>
        <taxon>Actinomycetota</taxon>
        <taxon>Actinomycetes</taxon>
        <taxon>Micrococcales</taxon>
        <taxon>Microbacteriaceae</taxon>
        <taxon>Cnuibacter</taxon>
    </lineage>
</organism>
<evidence type="ECO:0000256" key="1">
    <source>
        <dbReference type="ARBA" id="ARBA00004651"/>
    </source>
</evidence>
<dbReference type="GO" id="GO:0022857">
    <property type="term" value="F:transmembrane transporter activity"/>
    <property type="evidence" value="ECO:0007669"/>
    <property type="project" value="InterPro"/>
</dbReference>
<keyword evidence="3" id="KW-0812">Transmembrane</keyword>
<proteinExistence type="predicted"/>
<dbReference type="EMBL" id="CP020715">
    <property type="protein sequence ID" value="ARJ06914.1"/>
    <property type="molecule type" value="Genomic_DNA"/>
</dbReference>
<dbReference type="RefSeq" id="WP_085021052.1">
    <property type="nucleotide sequence ID" value="NZ_BMHD01000001.1"/>
</dbReference>
<sequence>MNVVGDFLSLAFSSTIPIIVTALGGMFAERARATNIALDGTMLISALAAIAVGATTGSPWLGLVGGVVAGMAYAALLAFAAFVLRCDILIAGIAANLLATGITLLVVQNVLQSTGTYAPGGVTLLPRIPLGPLAEIPVLGRAVDGQSVLFYLAIAAVVASIITMNRTRWGVHVKAVGESEEAAEAAGLRPTLIRTSALLVSGAAAGIGGTYLSMSSVASFNSELTGGLGFIAFAAVIFGRAMPGWTILASVLFGIATALSIQLQGAGIIDQQLLHSLPYIATIVALAFRSIREFRRNRFDVSDTSFLPAIIPRG</sequence>
<dbReference type="PANTHER" id="PTHR43370">
    <property type="entry name" value="SUGAR ABC TRANSPORTER INTEGRAL MEMBRANE PROTEIN-RELATED"/>
    <property type="match status" value="1"/>
</dbReference>
<keyword evidence="4" id="KW-1133">Transmembrane helix</keyword>
<dbReference type="Proteomes" id="UP000192775">
    <property type="component" value="Chromosome"/>
</dbReference>
<evidence type="ECO:0000256" key="2">
    <source>
        <dbReference type="ARBA" id="ARBA00022475"/>
    </source>
</evidence>
<evidence type="ECO:0000256" key="4">
    <source>
        <dbReference type="ARBA" id="ARBA00022989"/>
    </source>
</evidence>
<name>A0A1X9LNX0_9MICO</name>
<evidence type="ECO:0000313" key="6">
    <source>
        <dbReference type="EMBL" id="ARJ06914.1"/>
    </source>
</evidence>
<evidence type="ECO:0000256" key="3">
    <source>
        <dbReference type="ARBA" id="ARBA00022692"/>
    </source>
</evidence>
<dbReference type="PANTHER" id="PTHR43370:SF1">
    <property type="entry name" value="GUANOSINE ABC TRANSPORTER PERMEASE PROTEIN NUPQ"/>
    <property type="match status" value="1"/>
</dbReference>
<accession>A0A1X9LNX0</accession>